<keyword evidence="4" id="KW-0808">Transferase</keyword>
<dbReference type="EC" id="2.8.1.7" evidence="3"/>
<evidence type="ECO:0000256" key="3">
    <source>
        <dbReference type="ARBA" id="ARBA00012239"/>
    </source>
</evidence>
<dbReference type="Gene3D" id="3.90.1150.10">
    <property type="entry name" value="Aspartate Aminotransferase, domain 1"/>
    <property type="match status" value="1"/>
</dbReference>
<evidence type="ECO:0000256" key="7">
    <source>
        <dbReference type="ARBA" id="ARBA00023004"/>
    </source>
</evidence>
<dbReference type="GO" id="GO:0051536">
    <property type="term" value="F:iron-sulfur cluster binding"/>
    <property type="evidence" value="ECO:0007669"/>
    <property type="project" value="UniProtKB-KW"/>
</dbReference>
<evidence type="ECO:0000256" key="10">
    <source>
        <dbReference type="RuleBase" id="RU004504"/>
    </source>
</evidence>
<name>A0A6S6R6M9_9FIRM</name>
<evidence type="ECO:0000256" key="1">
    <source>
        <dbReference type="ARBA" id="ARBA00001933"/>
    </source>
</evidence>
<dbReference type="Gene3D" id="3.40.640.10">
    <property type="entry name" value="Type I PLP-dependent aspartate aminotransferase-like (Major domain)"/>
    <property type="match status" value="1"/>
</dbReference>
<dbReference type="AlphaFoldDB" id="A0A6S6R6M9"/>
<dbReference type="KEGG" id="acel:acsn021_25140"/>
<accession>A0A6S6R6M9</accession>
<evidence type="ECO:0000259" key="11">
    <source>
        <dbReference type="Pfam" id="PF00266"/>
    </source>
</evidence>
<dbReference type="PROSITE" id="PS00595">
    <property type="entry name" value="AA_TRANSFER_CLASS_5"/>
    <property type="match status" value="1"/>
</dbReference>
<dbReference type="Proteomes" id="UP000515561">
    <property type="component" value="Chromosome"/>
</dbReference>
<dbReference type="PIRSF" id="PIRSF005572">
    <property type="entry name" value="NifS"/>
    <property type="match status" value="1"/>
</dbReference>
<dbReference type="GO" id="GO:0031071">
    <property type="term" value="F:cysteine desulfurase activity"/>
    <property type="evidence" value="ECO:0007669"/>
    <property type="project" value="UniProtKB-EC"/>
</dbReference>
<dbReference type="InterPro" id="IPR016454">
    <property type="entry name" value="Cysteine_dSase"/>
</dbReference>
<evidence type="ECO:0000256" key="6">
    <source>
        <dbReference type="ARBA" id="ARBA00022898"/>
    </source>
</evidence>
<organism evidence="12 13">
    <name type="scientific">Anaerocolumna cellulosilytica</name>
    <dbReference type="NCBI Taxonomy" id="433286"/>
    <lineage>
        <taxon>Bacteria</taxon>
        <taxon>Bacillati</taxon>
        <taxon>Bacillota</taxon>
        <taxon>Clostridia</taxon>
        <taxon>Lachnospirales</taxon>
        <taxon>Lachnospiraceae</taxon>
        <taxon>Anaerocolumna</taxon>
    </lineage>
</organism>
<evidence type="ECO:0000256" key="2">
    <source>
        <dbReference type="ARBA" id="ARBA00006490"/>
    </source>
</evidence>
<keyword evidence="8" id="KW-0411">Iron-sulfur</keyword>
<dbReference type="RefSeq" id="WP_184088702.1">
    <property type="nucleotide sequence ID" value="NZ_AP023367.1"/>
</dbReference>
<dbReference type="PANTHER" id="PTHR11601">
    <property type="entry name" value="CYSTEINE DESULFURYLASE FAMILY MEMBER"/>
    <property type="match status" value="1"/>
</dbReference>
<protein>
    <recommendedName>
        <fullName evidence="3">cysteine desulfurase</fullName>
        <ecNumber evidence="3">2.8.1.7</ecNumber>
    </recommendedName>
</protein>
<keyword evidence="6" id="KW-0663">Pyridoxal phosphate</keyword>
<dbReference type="EMBL" id="AP023367">
    <property type="protein sequence ID" value="BCJ94945.1"/>
    <property type="molecule type" value="Genomic_DNA"/>
</dbReference>
<dbReference type="Gene3D" id="1.10.260.50">
    <property type="match status" value="1"/>
</dbReference>
<dbReference type="InterPro" id="IPR015424">
    <property type="entry name" value="PyrdxlP-dep_Trfase"/>
</dbReference>
<evidence type="ECO:0000256" key="9">
    <source>
        <dbReference type="ARBA" id="ARBA00050776"/>
    </source>
</evidence>
<dbReference type="InterPro" id="IPR015422">
    <property type="entry name" value="PyrdxlP-dep_Trfase_small"/>
</dbReference>
<dbReference type="SUPFAM" id="SSF53383">
    <property type="entry name" value="PLP-dependent transferases"/>
    <property type="match status" value="1"/>
</dbReference>
<comment type="cofactor">
    <cofactor evidence="1 10">
        <name>pyridoxal 5'-phosphate</name>
        <dbReference type="ChEBI" id="CHEBI:597326"/>
    </cofactor>
</comment>
<keyword evidence="13" id="KW-1185">Reference proteome</keyword>
<keyword evidence="5" id="KW-0479">Metal-binding</keyword>
<evidence type="ECO:0000313" key="13">
    <source>
        <dbReference type="Proteomes" id="UP000515561"/>
    </source>
</evidence>
<keyword evidence="7" id="KW-0408">Iron</keyword>
<comment type="similarity">
    <text evidence="2">Belongs to the class-V pyridoxal-phosphate-dependent aminotransferase family. NifS/IscS subfamily.</text>
</comment>
<sequence>MEIYLDNAATTRAFDSVNKLMLQALELDYGNPSSLHRKGLAAEKLIKEAKEILAKSLKVDTKEIYFTSGGTESNNLALIGAAYGNKRAGNHIITTRIEHPSVHNPLIFLEEQGFRVTYVPVDGNGKIIEDDLLAAIDKDTILVSLMYVNNEVGAVQNIRNLSGKIKGKKSDIIIHVDAIQAFGKYTIYPKREGIDLLSASGHKIHGPKGSGVLFIRDKVKVNPIVFGGGQQKGMRSGTENVPAIAGLGQAVKEIYLGHQERIDKLYTLKKVFIDGVKQLEGVTVNCVGDELKDSAPHITSVSFEGIRSEVLLHALEDKGIYVSSGSACASNHPQLSGTLKAIGLPKNLLDSTLRFSFSVFTKEEEIEYTLSVLRELVPLLKRYNRH</sequence>
<dbReference type="InterPro" id="IPR015421">
    <property type="entry name" value="PyrdxlP-dep_Trfase_major"/>
</dbReference>
<evidence type="ECO:0000256" key="8">
    <source>
        <dbReference type="ARBA" id="ARBA00023014"/>
    </source>
</evidence>
<dbReference type="Pfam" id="PF00266">
    <property type="entry name" value="Aminotran_5"/>
    <property type="match status" value="1"/>
</dbReference>
<dbReference type="GO" id="GO:0046872">
    <property type="term" value="F:metal ion binding"/>
    <property type="evidence" value="ECO:0007669"/>
    <property type="project" value="UniProtKB-KW"/>
</dbReference>
<dbReference type="PANTHER" id="PTHR11601:SF34">
    <property type="entry name" value="CYSTEINE DESULFURASE"/>
    <property type="match status" value="1"/>
</dbReference>
<reference evidence="12 13" key="1">
    <citation type="journal article" date="2016" name="Int. J. Syst. Evol. Microbiol.">
        <title>Descriptions of Anaerotaenia torta gen. nov., sp. nov. and Anaerocolumna cellulosilytica gen. nov., sp. nov. isolated from a methanogenic reactor of cattle waste.</title>
        <authorList>
            <person name="Uek A."/>
            <person name="Ohtaki Y."/>
            <person name="Kaku N."/>
            <person name="Ueki K."/>
        </authorList>
    </citation>
    <scope>NUCLEOTIDE SEQUENCE [LARGE SCALE GENOMIC DNA]</scope>
    <source>
        <strain evidence="12 13">SN021</strain>
    </source>
</reference>
<evidence type="ECO:0000313" key="12">
    <source>
        <dbReference type="EMBL" id="BCJ94945.1"/>
    </source>
</evidence>
<dbReference type="InterPro" id="IPR020578">
    <property type="entry name" value="Aminotrans_V_PyrdxlP_BS"/>
</dbReference>
<gene>
    <name evidence="12" type="primary">iscS1</name>
    <name evidence="12" type="ORF">acsn021_25140</name>
</gene>
<evidence type="ECO:0000256" key="5">
    <source>
        <dbReference type="ARBA" id="ARBA00022723"/>
    </source>
</evidence>
<feature type="domain" description="Aminotransferase class V" evidence="11">
    <location>
        <begin position="3"/>
        <end position="368"/>
    </location>
</feature>
<comment type="catalytic activity">
    <reaction evidence="9">
        <text>(sulfur carrier)-H + L-cysteine = (sulfur carrier)-SH + L-alanine</text>
        <dbReference type="Rhea" id="RHEA:43892"/>
        <dbReference type="Rhea" id="RHEA-COMP:14737"/>
        <dbReference type="Rhea" id="RHEA-COMP:14739"/>
        <dbReference type="ChEBI" id="CHEBI:29917"/>
        <dbReference type="ChEBI" id="CHEBI:35235"/>
        <dbReference type="ChEBI" id="CHEBI:57972"/>
        <dbReference type="ChEBI" id="CHEBI:64428"/>
        <dbReference type="EC" id="2.8.1.7"/>
    </reaction>
</comment>
<dbReference type="InterPro" id="IPR000192">
    <property type="entry name" value="Aminotrans_V_dom"/>
</dbReference>
<evidence type="ECO:0000256" key="4">
    <source>
        <dbReference type="ARBA" id="ARBA00022679"/>
    </source>
</evidence>
<proteinExistence type="inferred from homology"/>